<feature type="coiled-coil region" evidence="1">
    <location>
        <begin position="358"/>
        <end position="403"/>
    </location>
</feature>
<dbReference type="InterPro" id="IPR038820">
    <property type="entry name" value="CCDC171"/>
</dbReference>
<feature type="region of interest" description="Disordered" evidence="2">
    <location>
        <begin position="1301"/>
        <end position="1331"/>
    </location>
</feature>
<evidence type="ECO:0008006" key="5">
    <source>
        <dbReference type="Google" id="ProtNLM"/>
    </source>
</evidence>
<feature type="compositionally biased region" description="Basic and acidic residues" evidence="2">
    <location>
        <begin position="31"/>
        <end position="49"/>
    </location>
</feature>
<feature type="region of interest" description="Disordered" evidence="2">
    <location>
        <begin position="1"/>
        <end position="70"/>
    </location>
</feature>
<feature type="compositionally biased region" description="Low complexity" evidence="2">
    <location>
        <begin position="1319"/>
        <end position="1331"/>
    </location>
</feature>
<dbReference type="Proteomes" id="UP000824219">
    <property type="component" value="Linkage Group LG15"/>
</dbReference>
<evidence type="ECO:0000313" key="4">
    <source>
        <dbReference type="Proteomes" id="UP000824219"/>
    </source>
</evidence>
<evidence type="ECO:0000256" key="1">
    <source>
        <dbReference type="SAM" id="Coils"/>
    </source>
</evidence>
<organism evidence="3 4">
    <name type="scientific">Hemibagrus wyckioides</name>
    <dbReference type="NCBI Taxonomy" id="337641"/>
    <lineage>
        <taxon>Eukaryota</taxon>
        <taxon>Metazoa</taxon>
        <taxon>Chordata</taxon>
        <taxon>Craniata</taxon>
        <taxon>Vertebrata</taxon>
        <taxon>Euteleostomi</taxon>
        <taxon>Actinopterygii</taxon>
        <taxon>Neopterygii</taxon>
        <taxon>Teleostei</taxon>
        <taxon>Ostariophysi</taxon>
        <taxon>Siluriformes</taxon>
        <taxon>Bagridae</taxon>
        <taxon>Hemibagrus</taxon>
    </lineage>
</organism>
<dbReference type="OrthoDB" id="287623at2759"/>
<keyword evidence="4" id="KW-1185">Reference proteome</keyword>
<comment type="caution">
    <text evidence="3">The sequence shown here is derived from an EMBL/GenBank/DDBJ whole genome shotgun (WGS) entry which is preliminary data.</text>
</comment>
<gene>
    <name evidence="3" type="ORF">KOW79_013224</name>
</gene>
<dbReference type="PANTHER" id="PTHR47899">
    <property type="entry name" value="COILED-COIL DOMAIN-CONTAINING PROTEIN 171"/>
    <property type="match status" value="1"/>
</dbReference>
<dbReference type="EMBL" id="JAHKSW010000015">
    <property type="protein sequence ID" value="KAG7323522.1"/>
    <property type="molecule type" value="Genomic_DNA"/>
</dbReference>
<sequence>MSRRVWARPEAGARIRHNSEQDTEVMSESRQTQRGDDRARDRARRRESGQSKALLRASHPHTLTRSTQGDLQEISRLREEIGQMQTETRGFDKEEELRWKINQLEQDKLKLNSEYNQELSGYEAQLTRCRALLEKGEAQRQTLEYELAVLKRDAAAQKSRVEKKMADLITHNQQLEGLNVELHQRASDLQRALEITQQARLDDEQRLHAELRERDHLIHSISTEKELLQEENRHRDTLLQEQKDTLQELKGRMDSMQKDRERDAEELRVRRAELRNSMVREEKMKKELETAIQRVKVLERSVESEKAAHLEMKLCLRDVEAALSVEKRNQAEVVSSLELLKHKYGEVDRAHTRERERADNTQHTLTLLEQEYRNTNSNLIGQLEKTKADLADLIGQLEHEKAASAKLIGQLEHEKAESAKLIGQLEHEKAESAKLIGQLEHEKAESAKLIGQLEHEKAESAKLSIRLQKQERVETERGQELILVQKRLAFVEDTYEGLLKEMEQLLHHHKGAPPIITTTGDKQNPSALMDILRRVLHNYHTELKDLVKAVDALNKENKDKDEIISDQRRCIQEFEARCMCLREEVERLHVCVEESADAAKRGQMELQTRHTHTKTHINTLIQEHEKEQQEKLAFLHSLYQRLLTGCVLVAPPQSMMGSFSWAELSIMLQEQADALTSDLNSANQRIARLDCVCEGKEAALKSVCEQLKQREKSWIKQREDLDKHHTHLINELQTKAQDLKSRLYHAEECLCISEHAHSALQQDVSRLQELVRVCRRENASFLAASAMLAGCVYALHGRVSALVHQKTLLQQSVCDAEFLKQELRALLYALSDPGVKGQSRLTGSVWKFRVHVVAVMAALRLRNLCRNTHILFRVGAGVCVSKLRLSNTHTEEEESETVMKMLTSSQLCVILHTCMQEVQTELQRTEHSAGVLAAARSSFSKLVEKLLPKSESGCYGDMGSLAQQLGQGLNSLRKTHHLALRHNANKVMFSALQQHFLEFTQRLHSAEVERRDLRIELSRLKRRNTHTHDEMKDNTHTVCVPLRQFHTVCDELSSALCREQQAQALLHEQATQLQELGITMETHISEQLEKDHTLAQAVQSLSDAKAELKRKEQSLRLLGKRLSQSQEEKQELQQSINRVENTLHLAARSKECLLSYIMSVECRLRELKDSLLLSHSNSLRDRFTLHLPTVHQDQGLELDSGAPEMKACQSLVHSFTDVYEFVCSKVVCLEREISSYQSHVTALKAELHDACIRENQCYQLIGSTDTPAPLSEAEGNCGIPAPLSAAVSVNDVPRNMDTLLNKSTVPLKKGRSVKKASKSSRSVKSASKPST</sequence>
<feature type="compositionally biased region" description="Polar residues" evidence="2">
    <location>
        <begin position="61"/>
        <end position="70"/>
    </location>
</feature>
<name>A0A9D3NME1_9TELE</name>
<keyword evidence="1" id="KW-0175">Coiled coil</keyword>
<reference evidence="3 4" key="1">
    <citation type="submission" date="2021-06" db="EMBL/GenBank/DDBJ databases">
        <title>Chromosome-level genome assembly of the red-tail catfish (Hemibagrus wyckioides).</title>
        <authorList>
            <person name="Shao F."/>
        </authorList>
    </citation>
    <scope>NUCLEOTIDE SEQUENCE [LARGE SCALE GENOMIC DNA]</scope>
    <source>
        <strain evidence="3">EC202008001</strain>
        <tissue evidence="3">Blood</tissue>
    </source>
</reference>
<feature type="compositionally biased region" description="Basic residues" evidence="2">
    <location>
        <begin position="1308"/>
        <end position="1318"/>
    </location>
</feature>
<dbReference type="PANTHER" id="PTHR47899:SF1">
    <property type="entry name" value="COILED-COIL DOMAIN-CONTAINING PROTEIN 171"/>
    <property type="match status" value="1"/>
</dbReference>
<feature type="coiled-coil region" evidence="1">
    <location>
        <begin position="94"/>
        <end position="199"/>
    </location>
</feature>
<evidence type="ECO:0000256" key="2">
    <source>
        <dbReference type="SAM" id="MobiDB-lite"/>
    </source>
</evidence>
<feature type="coiled-coil region" evidence="1">
    <location>
        <begin position="1094"/>
        <end position="1149"/>
    </location>
</feature>
<feature type="compositionally biased region" description="Basic and acidic residues" evidence="2">
    <location>
        <begin position="11"/>
        <end position="20"/>
    </location>
</feature>
<feature type="coiled-coil region" evidence="1">
    <location>
        <begin position="536"/>
        <end position="563"/>
    </location>
</feature>
<evidence type="ECO:0000313" key="3">
    <source>
        <dbReference type="EMBL" id="KAG7323522.1"/>
    </source>
</evidence>
<protein>
    <recommendedName>
        <fullName evidence="5">Coiled-coil domain-containing protein 171</fullName>
    </recommendedName>
</protein>
<accession>A0A9D3NME1</accession>
<proteinExistence type="predicted"/>
<feature type="coiled-coil region" evidence="1">
    <location>
        <begin position="239"/>
        <end position="308"/>
    </location>
</feature>